<keyword evidence="3" id="KW-0238">DNA-binding</keyword>
<dbReference type="PROSITE" id="PS50943">
    <property type="entry name" value="HTH_CROC1"/>
    <property type="match status" value="1"/>
</dbReference>
<dbReference type="InterPro" id="IPR028082">
    <property type="entry name" value="Peripla_BP_I"/>
</dbReference>
<dbReference type="SUPFAM" id="SSF47413">
    <property type="entry name" value="lambda repressor-like DNA-binding domains"/>
    <property type="match status" value="1"/>
</dbReference>
<evidence type="ECO:0000256" key="3">
    <source>
        <dbReference type="ARBA" id="ARBA00023125"/>
    </source>
</evidence>
<dbReference type="Proteomes" id="UP000635565">
    <property type="component" value="Unassembled WGS sequence"/>
</dbReference>
<evidence type="ECO:0000256" key="2">
    <source>
        <dbReference type="ARBA" id="ARBA00023015"/>
    </source>
</evidence>
<dbReference type="Pfam" id="PF00356">
    <property type="entry name" value="LacI"/>
    <property type="match status" value="1"/>
</dbReference>
<organism evidence="7 8">
    <name type="scientific">Dictyobacter formicarum</name>
    <dbReference type="NCBI Taxonomy" id="2778368"/>
    <lineage>
        <taxon>Bacteria</taxon>
        <taxon>Bacillati</taxon>
        <taxon>Chloroflexota</taxon>
        <taxon>Ktedonobacteria</taxon>
        <taxon>Ktedonobacterales</taxon>
        <taxon>Dictyobacteraceae</taxon>
        <taxon>Dictyobacter</taxon>
    </lineage>
</organism>
<name>A0ABQ3VNS2_9CHLR</name>
<dbReference type="RefSeq" id="WP_201364880.1">
    <property type="nucleotide sequence ID" value="NZ_BNJJ01000016.1"/>
</dbReference>
<keyword evidence="8" id="KW-1185">Reference proteome</keyword>
<evidence type="ECO:0000259" key="5">
    <source>
        <dbReference type="PROSITE" id="PS50932"/>
    </source>
</evidence>
<keyword evidence="1" id="KW-0678">Repressor</keyword>
<feature type="domain" description="HTH cro/C1-type" evidence="6">
    <location>
        <begin position="5"/>
        <end position="52"/>
    </location>
</feature>
<dbReference type="PROSITE" id="PS00356">
    <property type="entry name" value="HTH_LACI_1"/>
    <property type="match status" value="1"/>
</dbReference>
<dbReference type="InterPro" id="IPR001387">
    <property type="entry name" value="Cro/C1-type_HTH"/>
</dbReference>
<dbReference type="Gene3D" id="1.10.260.40">
    <property type="entry name" value="lambda repressor-like DNA-binding domains"/>
    <property type="match status" value="1"/>
</dbReference>
<dbReference type="InterPro" id="IPR010982">
    <property type="entry name" value="Lambda_DNA-bd_dom_sf"/>
</dbReference>
<dbReference type="Pfam" id="PF13377">
    <property type="entry name" value="Peripla_BP_3"/>
    <property type="match status" value="1"/>
</dbReference>
<dbReference type="Gene3D" id="3.40.50.2300">
    <property type="match status" value="2"/>
</dbReference>
<dbReference type="CDD" id="cd01392">
    <property type="entry name" value="HTH_LacI"/>
    <property type="match status" value="1"/>
</dbReference>
<feature type="domain" description="HTH lacI-type" evidence="5">
    <location>
        <begin position="4"/>
        <end position="58"/>
    </location>
</feature>
<comment type="caution">
    <text evidence="7">The sequence shown here is derived from an EMBL/GenBank/DDBJ whole genome shotgun (WGS) entry which is preliminary data.</text>
</comment>
<dbReference type="CDD" id="cd06267">
    <property type="entry name" value="PBP1_LacI_sugar_binding-like"/>
    <property type="match status" value="1"/>
</dbReference>
<evidence type="ECO:0000313" key="8">
    <source>
        <dbReference type="Proteomes" id="UP000635565"/>
    </source>
</evidence>
<dbReference type="EMBL" id="BNJJ01000016">
    <property type="protein sequence ID" value="GHO87309.1"/>
    <property type="molecule type" value="Genomic_DNA"/>
</dbReference>
<dbReference type="PROSITE" id="PS50932">
    <property type="entry name" value="HTH_LACI_2"/>
    <property type="match status" value="1"/>
</dbReference>
<reference evidence="7 8" key="1">
    <citation type="journal article" date="2021" name="Int. J. Syst. Evol. Microbiol.">
        <title>Reticulibacter mediterranei gen. nov., sp. nov., within the new family Reticulibacteraceae fam. nov., and Ktedonospora formicarum gen. nov., sp. nov., Ktedonobacter robiniae sp. nov., Dictyobacter formicarum sp. nov. and Dictyobacter arantiisoli sp. nov., belonging to the class Ktedonobacteria.</title>
        <authorList>
            <person name="Yabe S."/>
            <person name="Zheng Y."/>
            <person name="Wang C.M."/>
            <person name="Sakai Y."/>
            <person name="Abe K."/>
            <person name="Yokota A."/>
            <person name="Donadio S."/>
            <person name="Cavaletti L."/>
            <person name="Monciardini P."/>
        </authorList>
    </citation>
    <scope>NUCLEOTIDE SEQUENCE [LARGE SCALE GENOMIC DNA]</scope>
    <source>
        <strain evidence="7 8">SOSP1-9</strain>
    </source>
</reference>
<protein>
    <submittedName>
        <fullName evidence="7">LacI family transcriptional regulator</fullName>
    </submittedName>
</protein>
<keyword evidence="2" id="KW-0805">Transcription regulation</keyword>
<dbReference type="SMART" id="SM00354">
    <property type="entry name" value="HTH_LACI"/>
    <property type="match status" value="1"/>
</dbReference>
<evidence type="ECO:0000256" key="4">
    <source>
        <dbReference type="ARBA" id="ARBA00023163"/>
    </source>
</evidence>
<evidence type="ECO:0000313" key="7">
    <source>
        <dbReference type="EMBL" id="GHO87309.1"/>
    </source>
</evidence>
<proteinExistence type="predicted"/>
<keyword evidence="4" id="KW-0804">Transcription</keyword>
<sequence length="329" mass="35912">MTIVTIADVAKKAGVSKTTVSHMLSGKRPVAPETQARIEQVIKELGFQPNALARSLRMQQTYMVALILPDITNAFYPTLARGLQDALVEHGYSVFICNTDSDIQREQTFIKDALQRQVDGLVLSSLHRNTKIVPDDRMAYVSIGQSITHPDIDRVSSDDHAGAKLGVRYLIERGHTRIAMIAGSRGLYPNDSRQAGYCEALEEGGYTVDPTLIAEGDFYRHGGARAMRQLMALPERPTAIFCANDLMAIGALDVVHEMNIAVPGDVAIVGYDDIEAASLITPALTTVVNPAYETGQRAGKLLLERMQGTYDGPARQIMVPYELIVRASA</sequence>
<evidence type="ECO:0000256" key="1">
    <source>
        <dbReference type="ARBA" id="ARBA00022491"/>
    </source>
</evidence>
<dbReference type="PANTHER" id="PTHR30146:SF148">
    <property type="entry name" value="HTH-TYPE TRANSCRIPTIONAL REPRESSOR PURR-RELATED"/>
    <property type="match status" value="1"/>
</dbReference>
<accession>A0ABQ3VNS2</accession>
<dbReference type="InterPro" id="IPR046335">
    <property type="entry name" value="LacI/GalR-like_sensor"/>
</dbReference>
<gene>
    <name evidence="7" type="ORF">KSZ_53150</name>
</gene>
<dbReference type="InterPro" id="IPR000843">
    <property type="entry name" value="HTH_LacI"/>
</dbReference>
<dbReference type="SUPFAM" id="SSF53822">
    <property type="entry name" value="Periplasmic binding protein-like I"/>
    <property type="match status" value="1"/>
</dbReference>
<dbReference type="PANTHER" id="PTHR30146">
    <property type="entry name" value="LACI-RELATED TRANSCRIPTIONAL REPRESSOR"/>
    <property type="match status" value="1"/>
</dbReference>
<evidence type="ECO:0000259" key="6">
    <source>
        <dbReference type="PROSITE" id="PS50943"/>
    </source>
</evidence>